<dbReference type="EMBL" id="CP128986">
    <property type="protein sequence ID" value="WOC13365.1"/>
    <property type="molecule type" value="Genomic_DNA"/>
</dbReference>
<feature type="domain" description="Solute-binding protein family 5" evidence="5">
    <location>
        <begin position="91"/>
        <end position="405"/>
    </location>
</feature>
<sequence length="529" mass="57435">MFRSRRLRAVCALVLTFVTVVGLTACRSAVDAQQGPATRTGPVQRGGELRVGVIGDLSPAKFLQIGTGGPNGHVVANVFDTLVTYPPESSKPKPSLATSWTLAPDGLALTLNLREGVTFHNGKPFTSNDVKSSILAYLGGPWTPQFKRTAAAITAYDVSDPHRVRLTFAHPVSNIFDLLDSAPILDGDTLDGLKAGTTFNGTGPFRFESWTPNSTIRMVRNDDYWGGAPPLDAVTLVEATDPKSLYTRLRTGQLDIAEELSAQDQQLASTRYGFTDIQLTGAESQVYVGINVANPALADPRVRKAIAFAVDRERIITDVYRGSGYPVNVPWPKTSPAYDEAANHTYRRDVDKARELLRGVGPIGPIDLDYTSTGNTFRVIAEIVQSNLRDIGITVNLVPNDEAVQAKKLIGSQFPGLWILQHAFAQFTPSTLAVSAYPFNAKKNSSNFVNAEYSAAADAAWATPDPTSPEAVAAYRRLDKVWLDDLFLIEIGVLLTRVTAAPDVRDVGWDHRVQLHFAKTSLTDPDRSA</sequence>
<dbReference type="GO" id="GO:0015833">
    <property type="term" value="P:peptide transport"/>
    <property type="evidence" value="ECO:0007669"/>
    <property type="project" value="TreeGrafter"/>
</dbReference>
<evidence type="ECO:0000256" key="2">
    <source>
        <dbReference type="ARBA" id="ARBA00022448"/>
    </source>
</evidence>
<dbReference type="PROSITE" id="PS51257">
    <property type="entry name" value="PROKAR_LIPOPROTEIN"/>
    <property type="match status" value="1"/>
</dbReference>
<evidence type="ECO:0000256" key="1">
    <source>
        <dbReference type="ARBA" id="ARBA00005695"/>
    </source>
</evidence>
<keyword evidence="2" id="KW-0813">Transport</keyword>
<proteinExistence type="inferred from homology"/>
<dbReference type="GO" id="GO:0043190">
    <property type="term" value="C:ATP-binding cassette (ABC) transporter complex"/>
    <property type="evidence" value="ECO:0007669"/>
    <property type="project" value="InterPro"/>
</dbReference>
<evidence type="ECO:0000256" key="4">
    <source>
        <dbReference type="SAM" id="SignalP"/>
    </source>
</evidence>
<dbReference type="Gene3D" id="3.10.105.10">
    <property type="entry name" value="Dipeptide-binding Protein, Domain 3"/>
    <property type="match status" value="1"/>
</dbReference>
<evidence type="ECO:0000313" key="6">
    <source>
        <dbReference type="EMBL" id="WOC13365.1"/>
    </source>
</evidence>
<comment type="similarity">
    <text evidence="1">Belongs to the bacterial solute-binding protein 5 family.</text>
</comment>
<evidence type="ECO:0000256" key="3">
    <source>
        <dbReference type="ARBA" id="ARBA00022729"/>
    </source>
</evidence>
<reference evidence="6" key="1">
    <citation type="submission" date="2023-06" db="EMBL/GenBank/DDBJ databases">
        <title>Gordonia sp. nov. and Pseudochrobactrum sp. nov., two species isolated from the burying beetle Nicrophorus vespilloides.</title>
        <authorList>
            <person name="Poehlein A."/>
            <person name="Guzman J."/>
            <person name="Daniel R."/>
            <person name="Vilcinskas A."/>
        </authorList>
    </citation>
    <scope>NUCLEOTIDE SEQUENCE</scope>
    <source>
        <strain evidence="6">MP11Mi</strain>
    </source>
</reference>
<dbReference type="SUPFAM" id="SSF53850">
    <property type="entry name" value="Periplasmic binding protein-like II"/>
    <property type="match status" value="1"/>
</dbReference>
<accession>A0AA97CVN6</accession>
<feature type="chain" id="PRO_5041688940" description="Solute-binding protein family 5 domain-containing protein" evidence="4">
    <location>
        <begin position="23"/>
        <end position="529"/>
    </location>
</feature>
<dbReference type="Pfam" id="PF00496">
    <property type="entry name" value="SBP_bac_5"/>
    <property type="match status" value="1"/>
</dbReference>
<dbReference type="InterPro" id="IPR030678">
    <property type="entry name" value="Peptide/Ni-bd"/>
</dbReference>
<feature type="signal peptide" evidence="4">
    <location>
        <begin position="1"/>
        <end position="22"/>
    </location>
</feature>
<keyword evidence="3 4" id="KW-0732">Signal</keyword>
<dbReference type="InterPro" id="IPR000914">
    <property type="entry name" value="SBP_5_dom"/>
</dbReference>
<dbReference type="GO" id="GO:0042597">
    <property type="term" value="C:periplasmic space"/>
    <property type="evidence" value="ECO:0007669"/>
    <property type="project" value="UniProtKB-ARBA"/>
</dbReference>
<dbReference type="InterPro" id="IPR039424">
    <property type="entry name" value="SBP_5"/>
</dbReference>
<gene>
    <name evidence="6" type="ORF">MP11Mi_24660</name>
</gene>
<dbReference type="PANTHER" id="PTHR30290:SF9">
    <property type="entry name" value="OLIGOPEPTIDE-BINDING PROTEIN APPA"/>
    <property type="match status" value="1"/>
</dbReference>
<dbReference type="PIRSF" id="PIRSF002741">
    <property type="entry name" value="MppA"/>
    <property type="match status" value="1"/>
</dbReference>
<evidence type="ECO:0000259" key="5">
    <source>
        <dbReference type="Pfam" id="PF00496"/>
    </source>
</evidence>
<dbReference type="CDD" id="cd00995">
    <property type="entry name" value="PBP2_NikA_DppA_OppA_like"/>
    <property type="match status" value="1"/>
</dbReference>
<dbReference type="RefSeq" id="WP_420039192.1">
    <property type="nucleotide sequence ID" value="NZ_CP128986.1"/>
</dbReference>
<dbReference type="AlphaFoldDB" id="A0AA97CVN6"/>
<dbReference type="Gene3D" id="3.40.190.10">
    <property type="entry name" value="Periplasmic binding protein-like II"/>
    <property type="match status" value="1"/>
</dbReference>
<name>A0AA97CVN6_9ACTN</name>
<dbReference type="PANTHER" id="PTHR30290">
    <property type="entry name" value="PERIPLASMIC BINDING COMPONENT OF ABC TRANSPORTER"/>
    <property type="match status" value="1"/>
</dbReference>
<protein>
    <recommendedName>
        <fullName evidence="5">Solute-binding protein family 5 domain-containing protein</fullName>
    </recommendedName>
</protein>
<dbReference type="GO" id="GO:1904680">
    <property type="term" value="F:peptide transmembrane transporter activity"/>
    <property type="evidence" value="ECO:0007669"/>
    <property type="project" value="TreeGrafter"/>
</dbReference>
<organism evidence="6">
    <name type="scientific">Gordonia sp. MP11Mi</name>
    <dbReference type="NCBI Taxonomy" id="3022769"/>
    <lineage>
        <taxon>Bacteria</taxon>
        <taxon>Bacillati</taxon>
        <taxon>Actinomycetota</taxon>
        <taxon>Actinomycetes</taxon>
        <taxon>Mycobacteriales</taxon>
        <taxon>Gordoniaceae</taxon>
        <taxon>Gordonia</taxon>
    </lineage>
</organism>